<dbReference type="AlphaFoldDB" id="A0A9J5XJ42"/>
<evidence type="ECO:0000313" key="1">
    <source>
        <dbReference type="EMBL" id="KAG5587591.1"/>
    </source>
</evidence>
<proteinExistence type="predicted"/>
<evidence type="ECO:0000313" key="2">
    <source>
        <dbReference type="Proteomes" id="UP000824120"/>
    </source>
</evidence>
<reference evidence="1 2" key="1">
    <citation type="submission" date="2020-09" db="EMBL/GenBank/DDBJ databases">
        <title>De no assembly of potato wild relative species, Solanum commersonii.</title>
        <authorList>
            <person name="Cho K."/>
        </authorList>
    </citation>
    <scope>NUCLEOTIDE SEQUENCE [LARGE SCALE GENOMIC DNA]</scope>
    <source>
        <strain evidence="1">LZ3.2</strain>
        <tissue evidence="1">Leaf</tissue>
    </source>
</reference>
<gene>
    <name evidence="1" type="ORF">H5410_048025</name>
</gene>
<dbReference type="EMBL" id="JACXVP010000009">
    <property type="protein sequence ID" value="KAG5587591.1"/>
    <property type="molecule type" value="Genomic_DNA"/>
</dbReference>
<sequence>MLFYVLKLNLPQAFCILPQAPKHKGPGNTTISSAVPDYYNESLRKYVSQNESDEAILLLTSHLKTL</sequence>
<keyword evidence="2" id="KW-1185">Reference proteome</keyword>
<name>A0A9J5XJ42_SOLCO</name>
<dbReference type="Proteomes" id="UP000824120">
    <property type="component" value="Chromosome 9"/>
</dbReference>
<comment type="caution">
    <text evidence="1">The sequence shown here is derived from an EMBL/GenBank/DDBJ whole genome shotgun (WGS) entry which is preliminary data.</text>
</comment>
<organism evidence="1 2">
    <name type="scientific">Solanum commersonii</name>
    <name type="common">Commerson's wild potato</name>
    <name type="synonym">Commerson's nightshade</name>
    <dbReference type="NCBI Taxonomy" id="4109"/>
    <lineage>
        <taxon>Eukaryota</taxon>
        <taxon>Viridiplantae</taxon>
        <taxon>Streptophyta</taxon>
        <taxon>Embryophyta</taxon>
        <taxon>Tracheophyta</taxon>
        <taxon>Spermatophyta</taxon>
        <taxon>Magnoliopsida</taxon>
        <taxon>eudicotyledons</taxon>
        <taxon>Gunneridae</taxon>
        <taxon>Pentapetalae</taxon>
        <taxon>asterids</taxon>
        <taxon>lamiids</taxon>
        <taxon>Solanales</taxon>
        <taxon>Solanaceae</taxon>
        <taxon>Solanoideae</taxon>
        <taxon>Solaneae</taxon>
        <taxon>Solanum</taxon>
    </lineage>
</organism>
<protein>
    <submittedName>
        <fullName evidence="1">Uncharacterized protein</fullName>
    </submittedName>
</protein>
<accession>A0A9J5XJ42</accession>